<dbReference type="Pfam" id="PF22564">
    <property type="entry name" value="HAAS"/>
    <property type="match status" value="1"/>
</dbReference>
<feature type="transmembrane region" description="Helical" evidence="1">
    <location>
        <begin position="185"/>
        <end position="209"/>
    </location>
</feature>
<reference evidence="2" key="1">
    <citation type="submission" date="2021-03" db="EMBL/GenBank/DDBJ databases">
        <title>Antimicrobial resistance genes in bacteria isolated from Japanese honey, and their potential for conferring macrolide and lincosamide resistance in the American foulbrood pathogen Paenibacillus larvae.</title>
        <authorList>
            <person name="Okamoto M."/>
            <person name="Kumagai M."/>
            <person name="Kanamori H."/>
            <person name="Takamatsu D."/>
        </authorList>
    </citation>
    <scope>NUCLEOTIDE SEQUENCE</scope>
    <source>
        <strain evidence="2">J40TS1</strain>
    </source>
</reference>
<accession>A0A920CYT4</accession>
<protein>
    <submittedName>
        <fullName evidence="2">Uncharacterized protein</fullName>
    </submittedName>
</protein>
<feature type="transmembrane region" description="Helical" evidence="1">
    <location>
        <begin position="83"/>
        <end position="102"/>
    </location>
</feature>
<keyword evidence="3" id="KW-1185">Reference proteome</keyword>
<dbReference type="Proteomes" id="UP000683139">
    <property type="component" value="Unassembled WGS sequence"/>
</dbReference>
<proteinExistence type="predicted"/>
<evidence type="ECO:0000256" key="1">
    <source>
        <dbReference type="SAM" id="Phobius"/>
    </source>
</evidence>
<feature type="transmembrane region" description="Helical" evidence="1">
    <location>
        <begin position="122"/>
        <end position="143"/>
    </location>
</feature>
<name>A0A920CYT4_9BACL</name>
<feature type="transmembrane region" description="Helical" evidence="1">
    <location>
        <begin position="257"/>
        <end position="277"/>
    </location>
</feature>
<dbReference type="EMBL" id="BOSE01000003">
    <property type="protein sequence ID" value="GIP16344.1"/>
    <property type="molecule type" value="Genomic_DNA"/>
</dbReference>
<feature type="transmembrane region" description="Helical" evidence="1">
    <location>
        <begin position="308"/>
        <end position="329"/>
    </location>
</feature>
<evidence type="ECO:0000313" key="3">
    <source>
        <dbReference type="Proteomes" id="UP000683139"/>
    </source>
</evidence>
<evidence type="ECO:0000313" key="2">
    <source>
        <dbReference type="EMBL" id="GIP16344.1"/>
    </source>
</evidence>
<dbReference type="RefSeq" id="WP_213514604.1">
    <property type="nucleotide sequence ID" value="NZ_BOSE01000003.1"/>
</dbReference>
<keyword evidence="1" id="KW-0472">Membrane</keyword>
<keyword evidence="1" id="KW-1133">Transmembrane helix</keyword>
<comment type="caution">
    <text evidence="2">The sequence shown here is derived from an EMBL/GenBank/DDBJ whole genome shotgun (WGS) entry which is preliminary data.</text>
</comment>
<keyword evidence="1" id="KW-0812">Transmembrane</keyword>
<dbReference type="AlphaFoldDB" id="A0A920CYT4"/>
<feature type="transmembrane region" description="Helical" evidence="1">
    <location>
        <begin position="229"/>
        <end position="250"/>
    </location>
</feature>
<organism evidence="2 3">
    <name type="scientific">Paenibacillus montaniterrae</name>
    <dbReference type="NCBI Taxonomy" id="429341"/>
    <lineage>
        <taxon>Bacteria</taxon>
        <taxon>Bacillati</taxon>
        <taxon>Bacillota</taxon>
        <taxon>Bacilli</taxon>
        <taxon>Bacillales</taxon>
        <taxon>Paenibacillaceae</taxon>
        <taxon>Paenibacillus</taxon>
    </lineage>
</organism>
<sequence length="336" mass="38310">MELIERYIYAVTEQLPKDQKEDVGKELRANIEDMLPEDYTEEDVKRVLEQLGNPWQIAEEYQPRQRYLIGPALYSKYFTVLKLVVGIVVAVVATISIIGWFFTPLEAGDDLNNYVDLTVELFGAVVQVGLQAALWVTVIFASIERGLFGKTENMQGLSDAKDAWSVRDLPAIPVQARRIPRSGSVISIIVTMLFTSVLYFQPQLVGIFISRDGDPNLYSLLETERLQLYMPFILILAFVQIALFVWKYIVQYWNYSLLTAHIAVSVLLGILLIVMIYDTALINNSFFNGAAQLFDISYQTMLWQWDQVVHVFVLAVIVITVWDALDAFFKTRKKAA</sequence>
<gene>
    <name evidence="2" type="ORF">J40TS1_19860</name>
</gene>